<evidence type="ECO:0000313" key="2">
    <source>
        <dbReference type="EMBL" id="BCL24686.1"/>
    </source>
</evidence>
<accession>A0A7G1NSX3</accession>
<dbReference type="AlphaFoldDB" id="A0A7G1NSX3"/>
<gene>
    <name evidence="2" type="ORF">GCM10017668_65290</name>
</gene>
<evidence type="ECO:0000256" key="1">
    <source>
        <dbReference type="SAM" id="MobiDB-lite"/>
    </source>
</evidence>
<feature type="region of interest" description="Disordered" evidence="1">
    <location>
        <begin position="42"/>
        <end position="66"/>
    </location>
</feature>
<reference evidence="2 3" key="1">
    <citation type="journal article" date="2014" name="Int. J. Syst. Evol. Microbiol.">
        <title>Complete genome sequence of Corynebacterium casei LMG S-19264T (=DSM 44701T), isolated from a smear-ripened cheese.</title>
        <authorList>
            <consortium name="US DOE Joint Genome Institute (JGI-PGF)"/>
            <person name="Walter F."/>
            <person name="Albersmeier A."/>
            <person name="Kalinowski J."/>
            <person name="Ruckert C."/>
        </authorList>
    </citation>
    <scope>NUCLEOTIDE SEQUENCE [LARGE SCALE GENOMIC DNA]</scope>
    <source>
        <strain evidence="2 3">JCM 4255</strain>
    </source>
</reference>
<dbReference type="EMBL" id="AP023439">
    <property type="protein sequence ID" value="BCL24686.1"/>
    <property type="molecule type" value="Genomic_DNA"/>
</dbReference>
<dbReference type="KEGG" id="stui:GCM10017668_65290"/>
<protein>
    <submittedName>
        <fullName evidence="2">Uncharacterized protein</fullName>
    </submittedName>
</protein>
<proteinExistence type="predicted"/>
<organism evidence="2 3">
    <name type="scientific">Streptomyces tuirus</name>
    <dbReference type="NCBI Taxonomy" id="68278"/>
    <lineage>
        <taxon>Bacteria</taxon>
        <taxon>Bacillati</taxon>
        <taxon>Actinomycetota</taxon>
        <taxon>Actinomycetes</taxon>
        <taxon>Kitasatosporales</taxon>
        <taxon>Streptomycetaceae</taxon>
        <taxon>Streptomyces</taxon>
    </lineage>
</organism>
<dbReference type="Proteomes" id="UP000516373">
    <property type="component" value="Chromosome"/>
</dbReference>
<sequence>MPAGPEGNTPPGMRAWKPWDWGGRMLMCRVRTDAQLSAPAGGFLTRRPHLEQPVATRHGHSTGLTP</sequence>
<name>A0A7G1NSX3_9ACTN</name>
<evidence type="ECO:0000313" key="3">
    <source>
        <dbReference type="Proteomes" id="UP000516373"/>
    </source>
</evidence>